<organism evidence="6 7">
    <name type="scientific">Sphenostylis stenocarpa</name>
    <dbReference type="NCBI Taxonomy" id="92480"/>
    <lineage>
        <taxon>Eukaryota</taxon>
        <taxon>Viridiplantae</taxon>
        <taxon>Streptophyta</taxon>
        <taxon>Embryophyta</taxon>
        <taxon>Tracheophyta</taxon>
        <taxon>Spermatophyta</taxon>
        <taxon>Magnoliopsida</taxon>
        <taxon>eudicotyledons</taxon>
        <taxon>Gunneridae</taxon>
        <taxon>Pentapetalae</taxon>
        <taxon>rosids</taxon>
        <taxon>fabids</taxon>
        <taxon>Fabales</taxon>
        <taxon>Fabaceae</taxon>
        <taxon>Papilionoideae</taxon>
        <taxon>50 kb inversion clade</taxon>
        <taxon>NPAAA clade</taxon>
        <taxon>indigoferoid/millettioid clade</taxon>
        <taxon>Phaseoleae</taxon>
        <taxon>Sphenostylis</taxon>
    </lineage>
</organism>
<accession>A0AA86VC26</accession>
<evidence type="ECO:0000313" key="6">
    <source>
        <dbReference type="EMBL" id="CAJ1930828.1"/>
    </source>
</evidence>
<dbReference type="PANTHER" id="PTHR11009">
    <property type="entry name" value="DER1-LIKE PROTEIN, DERLIN"/>
    <property type="match status" value="1"/>
</dbReference>
<evidence type="ECO:0000256" key="2">
    <source>
        <dbReference type="ARBA" id="ARBA00022692"/>
    </source>
</evidence>
<evidence type="ECO:0000256" key="1">
    <source>
        <dbReference type="ARBA" id="ARBA00004141"/>
    </source>
</evidence>
<keyword evidence="7" id="KW-1185">Reference proteome</keyword>
<feature type="transmembrane region" description="Helical" evidence="5">
    <location>
        <begin position="173"/>
        <end position="190"/>
    </location>
</feature>
<dbReference type="GO" id="GO:0016020">
    <property type="term" value="C:membrane"/>
    <property type="evidence" value="ECO:0007669"/>
    <property type="project" value="UniProtKB-SubCell"/>
</dbReference>
<evidence type="ECO:0000256" key="5">
    <source>
        <dbReference type="SAM" id="Phobius"/>
    </source>
</evidence>
<reference evidence="6" key="1">
    <citation type="submission" date="2023-10" db="EMBL/GenBank/DDBJ databases">
        <authorList>
            <person name="Domelevo Entfellner J.-B."/>
        </authorList>
    </citation>
    <scope>NUCLEOTIDE SEQUENCE</scope>
</reference>
<name>A0AA86VC26_9FABA</name>
<gene>
    <name evidence="6" type="ORF">AYBTSS11_LOCUS4920</name>
</gene>
<dbReference type="Gene3D" id="3.40.50.2300">
    <property type="match status" value="2"/>
</dbReference>
<evidence type="ECO:0000256" key="3">
    <source>
        <dbReference type="ARBA" id="ARBA00022989"/>
    </source>
</evidence>
<proteinExistence type="predicted"/>
<evidence type="ECO:0000313" key="7">
    <source>
        <dbReference type="Proteomes" id="UP001189624"/>
    </source>
</evidence>
<feature type="transmembrane region" description="Helical" evidence="5">
    <location>
        <begin position="136"/>
        <end position="153"/>
    </location>
</feature>
<keyword evidence="2 5" id="KW-0812">Transmembrane</keyword>
<keyword evidence="4 5" id="KW-0472">Membrane</keyword>
<dbReference type="AlphaFoldDB" id="A0AA86VC26"/>
<keyword evidence="3 5" id="KW-1133">Transmembrane helix</keyword>
<evidence type="ECO:0000256" key="4">
    <source>
        <dbReference type="ARBA" id="ARBA00023136"/>
    </source>
</evidence>
<dbReference type="Proteomes" id="UP001189624">
    <property type="component" value="Chromosome 2"/>
</dbReference>
<sequence length="228" mass="25655">MSGEVSVASNFVGLSGQMKFEPDRSLVHPAYGVLNVVGTGLRRIGYWSNYSGLSIVSPEIFYIELVNLIRIGYFDGAIDDIAIVTNWTRVVDFTQPYAASGLVMVAPFTKINPGGGNELWRHDGLQFGQDVGGREWSPILAVSLVSMLLYVWSREFLKPKSTYMGLLLLRPSIFHGQCLLWMSFMARLLFLTSKVSGHMYYFLTVLHPLEGGKNILKTPMWVRKLVRR</sequence>
<dbReference type="EMBL" id="OY731399">
    <property type="protein sequence ID" value="CAJ1930828.1"/>
    <property type="molecule type" value="Genomic_DNA"/>
</dbReference>
<dbReference type="Gramene" id="rna-AYBTSS11_LOCUS4920">
    <property type="protein sequence ID" value="CAJ1930828.1"/>
    <property type="gene ID" value="gene-AYBTSS11_LOCUS4920"/>
</dbReference>
<comment type="subcellular location">
    <subcellularLocation>
        <location evidence="1">Membrane</location>
        <topology evidence="1">Multi-pass membrane protein</topology>
    </subcellularLocation>
</comment>
<protein>
    <submittedName>
        <fullName evidence="6">Uncharacterized protein</fullName>
    </submittedName>
</protein>